<feature type="domain" description="Acyl-CoA dehydrogenase/oxidase C-terminal" evidence="5">
    <location>
        <begin position="302"/>
        <end position="431"/>
    </location>
</feature>
<dbReference type="InterPro" id="IPR013786">
    <property type="entry name" value="AcylCoA_DH/ox_N"/>
</dbReference>
<comment type="caution">
    <text evidence="8">The sequence shown here is derived from an EMBL/GenBank/DDBJ whole genome shotgun (WGS) entry which is preliminary data.</text>
</comment>
<evidence type="ECO:0000259" key="5">
    <source>
        <dbReference type="Pfam" id="PF00441"/>
    </source>
</evidence>
<dbReference type="PANTHER" id="PTHR43884:SF12">
    <property type="entry name" value="ISOVALERYL-COA DEHYDROGENASE, MITOCHONDRIAL-RELATED"/>
    <property type="match status" value="1"/>
</dbReference>
<keyword evidence="9" id="KW-1185">Reference proteome</keyword>
<dbReference type="InterPro" id="IPR006089">
    <property type="entry name" value="Acyl-CoA_DH_CS"/>
</dbReference>
<evidence type="ECO:0000256" key="1">
    <source>
        <dbReference type="ARBA" id="ARBA00001974"/>
    </source>
</evidence>
<name>A0A4Q9H300_9BURK</name>
<keyword evidence="3" id="KW-0285">Flavoprotein</keyword>
<dbReference type="InterPro" id="IPR009100">
    <property type="entry name" value="AcylCoA_DH/oxidase_NM_dom_sf"/>
</dbReference>
<evidence type="ECO:0000256" key="4">
    <source>
        <dbReference type="ARBA" id="ARBA00022827"/>
    </source>
</evidence>
<dbReference type="InterPro" id="IPR036250">
    <property type="entry name" value="AcylCo_DH-like_C"/>
</dbReference>
<gene>
    <name evidence="8" type="ORF">EYS42_11340</name>
</gene>
<dbReference type="Gene3D" id="2.40.110.10">
    <property type="entry name" value="Butyryl-CoA Dehydrogenase, subunit A, domain 2"/>
    <property type="match status" value="1"/>
</dbReference>
<dbReference type="InterPro" id="IPR009075">
    <property type="entry name" value="AcylCo_DH/oxidase_C"/>
</dbReference>
<feature type="domain" description="Acyl-CoA dehydrogenase/oxidase N-terminal" evidence="7">
    <location>
        <begin position="78"/>
        <end position="188"/>
    </location>
</feature>
<dbReference type="GO" id="GO:0003995">
    <property type="term" value="F:acyl-CoA dehydrogenase activity"/>
    <property type="evidence" value="ECO:0007669"/>
    <property type="project" value="InterPro"/>
</dbReference>
<evidence type="ECO:0000256" key="3">
    <source>
        <dbReference type="ARBA" id="ARBA00022630"/>
    </source>
</evidence>
<evidence type="ECO:0000259" key="7">
    <source>
        <dbReference type="Pfam" id="PF02771"/>
    </source>
</evidence>
<dbReference type="RefSeq" id="WP_130968270.1">
    <property type="nucleotide sequence ID" value="NZ_SIXI01000004.1"/>
</dbReference>
<dbReference type="InterPro" id="IPR037069">
    <property type="entry name" value="AcylCoA_DH/ox_N_sf"/>
</dbReference>
<reference evidence="8 9" key="1">
    <citation type="submission" date="2019-02" db="EMBL/GenBank/DDBJ databases">
        <title>Aquabacterium sp. strain KMB7.</title>
        <authorList>
            <person name="Chen W.-M."/>
        </authorList>
    </citation>
    <scope>NUCLEOTIDE SEQUENCE [LARGE SCALE GENOMIC DNA]</scope>
    <source>
        <strain evidence="8 9">KMB7</strain>
    </source>
</reference>
<dbReference type="GO" id="GO:0050660">
    <property type="term" value="F:flavin adenine dinucleotide binding"/>
    <property type="evidence" value="ECO:0007669"/>
    <property type="project" value="InterPro"/>
</dbReference>
<dbReference type="Pfam" id="PF02771">
    <property type="entry name" value="Acyl-CoA_dh_N"/>
    <property type="match status" value="1"/>
</dbReference>
<dbReference type="Pfam" id="PF00441">
    <property type="entry name" value="Acyl-CoA_dh_1"/>
    <property type="match status" value="1"/>
</dbReference>
<comment type="cofactor">
    <cofactor evidence="1">
        <name>FAD</name>
        <dbReference type="ChEBI" id="CHEBI:57692"/>
    </cofactor>
</comment>
<organism evidence="8 9">
    <name type="scientific">Aquabacterium lacunae</name>
    <dbReference type="NCBI Taxonomy" id="2528630"/>
    <lineage>
        <taxon>Bacteria</taxon>
        <taxon>Pseudomonadati</taxon>
        <taxon>Pseudomonadota</taxon>
        <taxon>Betaproteobacteria</taxon>
        <taxon>Burkholderiales</taxon>
        <taxon>Aquabacterium</taxon>
    </lineage>
</organism>
<dbReference type="Pfam" id="PF02770">
    <property type="entry name" value="Acyl-CoA_dh_M"/>
    <property type="match status" value="1"/>
</dbReference>
<dbReference type="InterPro" id="IPR006091">
    <property type="entry name" value="Acyl-CoA_Oxase/DH_mid-dom"/>
</dbReference>
<dbReference type="PROSITE" id="PS00073">
    <property type="entry name" value="ACYL_COA_DH_2"/>
    <property type="match status" value="1"/>
</dbReference>
<dbReference type="Gene3D" id="1.10.540.10">
    <property type="entry name" value="Acyl-CoA dehydrogenase/oxidase, N-terminal domain"/>
    <property type="match status" value="1"/>
</dbReference>
<dbReference type="EMBL" id="SIXI01000004">
    <property type="protein sequence ID" value="TBO30278.1"/>
    <property type="molecule type" value="Genomic_DNA"/>
</dbReference>
<evidence type="ECO:0000313" key="8">
    <source>
        <dbReference type="EMBL" id="TBO30278.1"/>
    </source>
</evidence>
<keyword evidence="4" id="KW-0274">FAD</keyword>
<dbReference type="SUPFAM" id="SSF56645">
    <property type="entry name" value="Acyl-CoA dehydrogenase NM domain-like"/>
    <property type="match status" value="1"/>
</dbReference>
<evidence type="ECO:0000313" key="9">
    <source>
        <dbReference type="Proteomes" id="UP000292120"/>
    </source>
</evidence>
<dbReference type="InterPro" id="IPR046373">
    <property type="entry name" value="Acyl-CoA_Oxase/DH_mid-dom_sf"/>
</dbReference>
<dbReference type="SUPFAM" id="SSF47203">
    <property type="entry name" value="Acyl-CoA dehydrogenase C-terminal domain-like"/>
    <property type="match status" value="1"/>
</dbReference>
<accession>A0A4Q9H300</accession>
<sequence>MTTLTRLGLRTLSQFAGSPKLDQLKLRKPTEKVLYHGTKTGFRVVVAASRAFKAVKSLGGAERLPKRGGGDLFDLTPSEDQAMIVDAIRAFAMEQLRPAASKCDADYAAPAELLAQCAELGVASMSIPEQLDGVGTERAAVTNALIAEALAEGDMGLAFACLAPAAVSNAISLWGTAQQQSAYLPAFAGEKPPAAALCVMEPQALFDPFSLSTKARLVNGQYVINGLKSMVPLASTAELFIIAADIEGHGPGLLIVESSTPGLSLDEDLSMGLRPAGCARLKLQDVAVPATALLGEGKADVYAECIQLSRLGWCALAVGCAKAVMDYMIPYVNEREAFGEPISHRQSVAFAISNMAIEIDGMRLLTWRAATLADSDQPFAEAVAIARRLCADKGMQIGSDGVQLLGGHGFVKEHPAERWYRDLRAVAVMEGGVLL</sequence>
<dbReference type="OrthoDB" id="7486679at2"/>
<feature type="domain" description="Acyl-CoA oxidase/dehydrogenase middle" evidence="6">
    <location>
        <begin position="196"/>
        <end position="286"/>
    </location>
</feature>
<comment type="similarity">
    <text evidence="2">Belongs to the acyl-CoA dehydrogenase family.</text>
</comment>
<evidence type="ECO:0000259" key="6">
    <source>
        <dbReference type="Pfam" id="PF02770"/>
    </source>
</evidence>
<dbReference type="AlphaFoldDB" id="A0A4Q9H300"/>
<protein>
    <submittedName>
        <fullName evidence="8">Acyl-CoA dehydrogenase</fullName>
    </submittedName>
</protein>
<proteinExistence type="inferred from homology"/>
<dbReference type="PANTHER" id="PTHR43884">
    <property type="entry name" value="ACYL-COA DEHYDROGENASE"/>
    <property type="match status" value="1"/>
</dbReference>
<evidence type="ECO:0000256" key="2">
    <source>
        <dbReference type="ARBA" id="ARBA00009347"/>
    </source>
</evidence>
<dbReference type="Gene3D" id="1.20.140.10">
    <property type="entry name" value="Butyryl-CoA Dehydrogenase, subunit A, domain 3"/>
    <property type="match status" value="1"/>
</dbReference>
<dbReference type="Proteomes" id="UP000292120">
    <property type="component" value="Unassembled WGS sequence"/>
</dbReference>